<feature type="domain" description="Coenzyme Q-binding protein COQ10 START" evidence="5">
    <location>
        <begin position="96"/>
        <end position="239"/>
    </location>
</feature>
<dbReference type="GO" id="GO:0048039">
    <property type="term" value="F:ubiquinone binding"/>
    <property type="evidence" value="ECO:0007669"/>
    <property type="project" value="InterPro"/>
</dbReference>
<keyword evidence="7" id="KW-1185">Reference proteome</keyword>
<organism evidence="6 7">
    <name type="scientific">Byssochlamys spectabilis</name>
    <name type="common">Paecilomyces variotii</name>
    <dbReference type="NCBI Taxonomy" id="264951"/>
    <lineage>
        <taxon>Eukaryota</taxon>
        <taxon>Fungi</taxon>
        <taxon>Dikarya</taxon>
        <taxon>Ascomycota</taxon>
        <taxon>Pezizomycotina</taxon>
        <taxon>Eurotiomycetes</taxon>
        <taxon>Eurotiomycetidae</taxon>
        <taxon>Eurotiales</taxon>
        <taxon>Thermoascaceae</taxon>
        <taxon>Paecilomyces</taxon>
    </lineage>
</organism>
<feature type="compositionally biased region" description="Low complexity" evidence="4">
    <location>
        <begin position="68"/>
        <end position="84"/>
    </location>
</feature>
<dbReference type="GO" id="GO:0045333">
    <property type="term" value="P:cellular respiration"/>
    <property type="evidence" value="ECO:0007669"/>
    <property type="project" value="InterPro"/>
</dbReference>
<gene>
    <name evidence="6" type="ORF">C8Q69DRAFT_169343</name>
</gene>
<dbReference type="CDD" id="cd07813">
    <property type="entry name" value="COQ10p_like"/>
    <property type="match status" value="1"/>
</dbReference>
<comment type="caution">
    <text evidence="6">The sequence shown here is derived from an EMBL/GenBank/DDBJ whole genome shotgun (WGS) entry which is preliminary data.</text>
</comment>
<dbReference type="InterPro" id="IPR005031">
    <property type="entry name" value="COQ10_START"/>
</dbReference>
<dbReference type="GeneID" id="39595023"/>
<comment type="similarity">
    <text evidence="1">Belongs to the COQ10 family.</text>
</comment>
<evidence type="ECO:0000256" key="4">
    <source>
        <dbReference type="SAM" id="MobiDB-lite"/>
    </source>
</evidence>
<dbReference type="Gene3D" id="3.30.530.20">
    <property type="match status" value="1"/>
</dbReference>
<dbReference type="FunFam" id="3.30.530.20:FF:000048">
    <property type="entry name" value="Sreptomyces cyclase/dehydrase family protein"/>
    <property type="match status" value="1"/>
</dbReference>
<evidence type="ECO:0000256" key="3">
    <source>
        <dbReference type="ARBA" id="ARBA00024947"/>
    </source>
</evidence>
<dbReference type="RefSeq" id="XP_028488032.1">
    <property type="nucleotide sequence ID" value="XM_028625746.1"/>
</dbReference>
<accession>A0A443I2V6</accession>
<dbReference type="VEuPathDB" id="FungiDB:C8Q69DRAFT_169343"/>
<dbReference type="SUPFAM" id="SSF55961">
    <property type="entry name" value="Bet v1-like"/>
    <property type="match status" value="1"/>
</dbReference>
<dbReference type="GO" id="GO:0005739">
    <property type="term" value="C:mitochondrion"/>
    <property type="evidence" value="ECO:0007669"/>
    <property type="project" value="TreeGrafter"/>
</dbReference>
<dbReference type="Proteomes" id="UP000283841">
    <property type="component" value="Unassembled WGS sequence"/>
</dbReference>
<reference evidence="6 7" key="1">
    <citation type="journal article" date="2018" name="Front. Microbiol.">
        <title>Genomic and genetic insights into a cosmopolitan fungus, Paecilomyces variotii (Eurotiales).</title>
        <authorList>
            <person name="Urquhart A.S."/>
            <person name="Mondo S.J."/>
            <person name="Makela M.R."/>
            <person name="Hane J.K."/>
            <person name="Wiebenga A."/>
            <person name="He G."/>
            <person name="Mihaltcheva S."/>
            <person name="Pangilinan J."/>
            <person name="Lipzen A."/>
            <person name="Barry K."/>
            <person name="de Vries R.P."/>
            <person name="Grigoriev I.V."/>
            <person name="Idnurm A."/>
        </authorList>
    </citation>
    <scope>NUCLEOTIDE SEQUENCE [LARGE SCALE GENOMIC DNA]</scope>
    <source>
        <strain evidence="6 7">CBS 101075</strain>
    </source>
</reference>
<evidence type="ECO:0000259" key="5">
    <source>
        <dbReference type="Pfam" id="PF03364"/>
    </source>
</evidence>
<proteinExistence type="inferred from homology"/>
<name>A0A443I2V6_BYSSP</name>
<dbReference type="InterPro" id="IPR023393">
    <property type="entry name" value="START-like_dom_sf"/>
</dbReference>
<feature type="region of interest" description="Disordered" evidence="4">
    <location>
        <begin position="67"/>
        <end position="88"/>
    </location>
</feature>
<evidence type="ECO:0000256" key="1">
    <source>
        <dbReference type="ARBA" id="ARBA00006885"/>
    </source>
</evidence>
<comment type="function">
    <text evidence="3">Required for the function of coenzyme Q in the respiratory chain. May serve as a chaperone or may be involved in the transport of Q6 from its site of synthesis to the catalytic sites of the respiratory complexes.</text>
</comment>
<sequence length="249" mass="28330">MNSSLHLPRQLLGRNAVRVPSRRLSIIAKRTPTSLESPSRRPLLQQQRQQSFLLAQQQSRRHFQIPPLSSLFSSNNNNNNNNSSDSDRHLTATRILPHPPTPLFRVISSVESYSQFLPFLSASTVTARDPHTNYPTRAFLTVGYGPFSETFTSRVDCDPETWVVEARSGARFDEAENIPGADEGIFEYLDTKWRLIPLEGEGQTKVQLDIRFKFRNQFHATMMSAVEGQMAQVMIEAFEKRIREVVGGR</sequence>
<dbReference type="STRING" id="264951.A0A443I2V6"/>
<dbReference type="AlphaFoldDB" id="A0A443I2V6"/>
<dbReference type="PANTHER" id="PTHR12901">
    <property type="entry name" value="SPERM PROTEIN HOMOLOG"/>
    <property type="match status" value="1"/>
</dbReference>
<evidence type="ECO:0000313" key="6">
    <source>
        <dbReference type="EMBL" id="RWQ98387.1"/>
    </source>
</evidence>
<dbReference type="EMBL" id="RCNU01000002">
    <property type="protein sequence ID" value="RWQ98387.1"/>
    <property type="molecule type" value="Genomic_DNA"/>
</dbReference>
<dbReference type="PANTHER" id="PTHR12901:SF10">
    <property type="entry name" value="COENZYME Q-BINDING PROTEIN COQ10, MITOCHONDRIAL"/>
    <property type="match status" value="1"/>
</dbReference>
<evidence type="ECO:0000256" key="2">
    <source>
        <dbReference type="ARBA" id="ARBA00011814"/>
    </source>
</evidence>
<dbReference type="InterPro" id="IPR044996">
    <property type="entry name" value="COQ10-like"/>
</dbReference>
<comment type="subunit">
    <text evidence="2">Interacts with coenzyme Q.</text>
</comment>
<protein>
    <recommendedName>
        <fullName evidence="5">Coenzyme Q-binding protein COQ10 START domain-containing protein</fullName>
    </recommendedName>
</protein>
<dbReference type="Pfam" id="PF03364">
    <property type="entry name" value="Polyketide_cyc"/>
    <property type="match status" value="1"/>
</dbReference>
<evidence type="ECO:0000313" key="7">
    <source>
        <dbReference type="Proteomes" id="UP000283841"/>
    </source>
</evidence>